<dbReference type="SUPFAM" id="SSF109854">
    <property type="entry name" value="DinB/YfiT-like putative metalloenzymes"/>
    <property type="match status" value="1"/>
</dbReference>
<dbReference type="InterPro" id="IPR024775">
    <property type="entry name" value="DinB-like"/>
</dbReference>
<dbReference type="EMBL" id="FWYW01000092">
    <property type="protein sequence ID" value="SME40886.1"/>
    <property type="molecule type" value="Genomic_DNA"/>
</dbReference>
<protein>
    <submittedName>
        <fullName evidence="2">DinB family protein</fullName>
    </submittedName>
    <submittedName>
        <fullName evidence="4">DinB superfamily protein</fullName>
    </submittedName>
</protein>
<dbReference type="RefSeq" id="WP_000654210.1">
    <property type="nucleotide sequence ID" value="NZ_CP040880.1"/>
</dbReference>
<dbReference type="Proteomes" id="UP000325411">
    <property type="component" value="Unassembled WGS sequence"/>
</dbReference>
<feature type="domain" description="DinB-like" evidence="1">
    <location>
        <begin position="23"/>
        <end position="159"/>
    </location>
</feature>
<name>A0A5M9H2V1_9BACI</name>
<dbReference type="AlphaFoldDB" id="A0A5M9H2V1"/>
<accession>A0A5M9H2V1</accession>
<comment type="caution">
    <text evidence="2">The sequence shown here is derived from an EMBL/GenBank/DDBJ whole genome shotgun (WGS) entry which is preliminary data.</text>
</comment>
<evidence type="ECO:0000313" key="7">
    <source>
        <dbReference type="Proteomes" id="UP001221338"/>
    </source>
</evidence>
<dbReference type="Proteomes" id="UP000194422">
    <property type="component" value="Unassembled WGS sequence"/>
</dbReference>
<proteinExistence type="predicted"/>
<dbReference type="InterPro" id="IPR034660">
    <property type="entry name" value="DinB/YfiT-like"/>
</dbReference>
<evidence type="ECO:0000313" key="4">
    <source>
        <dbReference type="EMBL" id="SME40886.1"/>
    </source>
</evidence>
<dbReference type="EMBL" id="JARPRV010000002">
    <property type="protein sequence ID" value="MDG0940573.1"/>
    <property type="molecule type" value="Genomic_DNA"/>
</dbReference>
<reference evidence="3 7" key="3">
    <citation type="submission" date="2023-03" db="EMBL/GenBank/DDBJ databases">
        <title>Genetic diversity of Bacillus cereus sensu lato isolates from Slovenia.</title>
        <authorList>
            <person name="Abdelli M."/>
        </authorList>
    </citation>
    <scope>NUCLEOTIDE SEQUENCE [LARGE SCALE GENOMIC DNA]</scope>
    <source>
        <strain evidence="3 7">SIBC61B</strain>
    </source>
</reference>
<gene>
    <name evidence="4" type="ORF">BACERE00174_05270</name>
    <name evidence="2" type="ORF">FYW06_05525</name>
    <name evidence="3" type="ORF">P6U22_05065</name>
</gene>
<reference evidence="4 5" key="1">
    <citation type="submission" date="2017-04" db="EMBL/GenBank/DDBJ databases">
        <authorList>
            <person name="Criscuolo A."/>
        </authorList>
    </citation>
    <scope>NUCLEOTIDE SEQUENCE [LARGE SCALE GENOMIC DNA]</scope>
    <source>
        <strain evidence="4">16-00174</strain>
    </source>
</reference>
<evidence type="ECO:0000259" key="1">
    <source>
        <dbReference type="Pfam" id="PF12867"/>
    </source>
</evidence>
<dbReference type="EMBL" id="VXCE01000001">
    <property type="protein sequence ID" value="KAA8481263.1"/>
    <property type="molecule type" value="Genomic_DNA"/>
</dbReference>
<evidence type="ECO:0000313" key="6">
    <source>
        <dbReference type="Proteomes" id="UP000325411"/>
    </source>
</evidence>
<evidence type="ECO:0000313" key="3">
    <source>
        <dbReference type="EMBL" id="MDG0940573.1"/>
    </source>
</evidence>
<dbReference type="Proteomes" id="UP001221338">
    <property type="component" value="Unassembled WGS sequence"/>
</dbReference>
<keyword evidence="7" id="KW-1185">Reference proteome</keyword>
<evidence type="ECO:0000313" key="2">
    <source>
        <dbReference type="EMBL" id="KAA8481263.1"/>
    </source>
</evidence>
<dbReference type="Pfam" id="PF12867">
    <property type="entry name" value="DinB_2"/>
    <property type="match status" value="1"/>
</dbReference>
<dbReference type="Gene3D" id="1.20.120.450">
    <property type="entry name" value="dinb family like domain"/>
    <property type="match status" value="1"/>
</dbReference>
<reference evidence="2 6" key="2">
    <citation type="submission" date="2019-09" db="EMBL/GenBank/DDBJ databases">
        <authorList>
            <person name="Geng P."/>
            <person name="Wan X."/>
            <person name="Zhou G."/>
            <person name="Yuan Z."/>
            <person name="Hu X."/>
        </authorList>
    </citation>
    <scope>NUCLEOTIDE SEQUENCE [LARGE SCALE GENOMIC DNA]</scope>
    <source>
        <strain evidence="2 6">EFR-4</strain>
    </source>
</reference>
<sequence length="173" mass="20453">MKDLYIDKNMNPQVAILYAMVTDTFKRLQKLVEGTDEKELSFKGTENNENSIGQLLQHLAVVDLHWVYRLKGEAIPQTLDNIYGSMLNEAGELPSLRKQTLQQLMQDYEVVQHMFYEECMKLTENDLTREVFYEKGETATIRWGIWHIADHNRYHQAHISQLRKLYRARIHAR</sequence>
<organism evidence="2 6">
    <name type="scientific">Bacillus paranthracis</name>
    <dbReference type="NCBI Taxonomy" id="2026186"/>
    <lineage>
        <taxon>Bacteria</taxon>
        <taxon>Bacillati</taxon>
        <taxon>Bacillota</taxon>
        <taxon>Bacilli</taxon>
        <taxon>Bacillales</taxon>
        <taxon>Bacillaceae</taxon>
        <taxon>Bacillus</taxon>
        <taxon>Bacillus cereus group</taxon>
    </lineage>
</organism>
<evidence type="ECO:0000313" key="5">
    <source>
        <dbReference type="Proteomes" id="UP000194422"/>
    </source>
</evidence>